<evidence type="ECO:0000313" key="4">
    <source>
        <dbReference type="EMBL" id="CAF4966120.1"/>
    </source>
</evidence>
<accession>A0A821YSW0</accession>
<feature type="domain" description="Cation-transporting P-type ATPase C-terminal" evidence="3">
    <location>
        <begin position="10"/>
        <end position="57"/>
    </location>
</feature>
<gene>
    <name evidence="4" type="ORF">TOA249_LOCUS34407</name>
</gene>
<dbReference type="InterPro" id="IPR050510">
    <property type="entry name" value="Cation_transp_ATPase_P-type"/>
</dbReference>
<organism evidence="4 5">
    <name type="scientific">Rotaria socialis</name>
    <dbReference type="NCBI Taxonomy" id="392032"/>
    <lineage>
        <taxon>Eukaryota</taxon>
        <taxon>Metazoa</taxon>
        <taxon>Spiralia</taxon>
        <taxon>Gnathifera</taxon>
        <taxon>Rotifera</taxon>
        <taxon>Eurotatoria</taxon>
        <taxon>Bdelloidea</taxon>
        <taxon>Philodinida</taxon>
        <taxon>Philodinidae</taxon>
        <taxon>Rotaria</taxon>
    </lineage>
</organism>
<dbReference type="InterPro" id="IPR023298">
    <property type="entry name" value="ATPase_P-typ_TM_dom_sf"/>
</dbReference>
<name>A0A821YSW0_9BILA</name>
<feature type="non-terminal residue" evidence="4">
    <location>
        <position position="1"/>
    </location>
</feature>
<evidence type="ECO:0000256" key="1">
    <source>
        <dbReference type="ARBA" id="ARBA00004651"/>
    </source>
</evidence>
<dbReference type="InterPro" id="IPR006068">
    <property type="entry name" value="ATPase_P-typ_cation-transptr_C"/>
</dbReference>
<dbReference type="EMBL" id="CAJOBS010019315">
    <property type="protein sequence ID" value="CAF4966120.1"/>
    <property type="molecule type" value="Genomic_DNA"/>
</dbReference>
<dbReference type="GO" id="GO:0006883">
    <property type="term" value="P:intracellular sodium ion homeostasis"/>
    <property type="evidence" value="ECO:0007669"/>
    <property type="project" value="TreeGrafter"/>
</dbReference>
<dbReference type="PANTHER" id="PTHR43294:SF21">
    <property type="entry name" value="CATION TRANSPORTING ATPASE"/>
    <property type="match status" value="1"/>
</dbReference>
<dbReference type="GO" id="GO:0036376">
    <property type="term" value="P:sodium ion export across plasma membrane"/>
    <property type="evidence" value="ECO:0007669"/>
    <property type="project" value="TreeGrafter"/>
</dbReference>
<sequence>FLIYLTTDTPLALGTITILCIDLGTDMIPAISLAYETGETDIMKRRPRDPQHDRLVNQR</sequence>
<comment type="caution">
    <text evidence="4">The sequence shown here is derived from an EMBL/GenBank/DDBJ whole genome shotgun (WGS) entry which is preliminary data.</text>
</comment>
<dbReference type="SUPFAM" id="SSF81665">
    <property type="entry name" value="Calcium ATPase, transmembrane domain M"/>
    <property type="match status" value="1"/>
</dbReference>
<evidence type="ECO:0000313" key="5">
    <source>
        <dbReference type="Proteomes" id="UP000663838"/>
    </source>
</evidence>
<evidence type="ECO:0000256" key="2">
    <source>
        <dbReference type="ARBA" id="ARBA00022475"/>
    </source>
</evidence>
<dbReference type="GO" id="GO:0030007">
    <property type="term" value="P:intracellular potassium ion homeostasis"/>
    <property type="evidence" value="ECO:0007669"/>
    <property type="project" value="TreeGrafter"/>
</dbReference>
<dbReference type="Proteomes" id="UP000663838">
    <property type="component" value="Unassembled WGS sequence"/>
</dbReference>
<dbReference type="Gene3D" id="1.20.1110.10">
    <property type="entry name" value="Calcium-transporting ATPase, transmembrane domain"/>
    <property type="match status" value="1"/>
</dbReference>
<dbReference type="AlphaFoldDB" id="A0A821YSW0"/>
<dbReference type="GO" id="GO:1990573">
    <property type="term" value="P:potassium ion import across plasma membrane"/>
    <property type="evidence" value="ECO:0007669"/>
    <property type="project" value="TreeGrafter"/>
</dbReference>
<dbReference type="GO" id="GO:0005391">
    <property type="term" value="F:P-type sodium:potassium-exchanging transporter activity"/>
    <property type="evidence" value="ECO:0007669"/>
    <property type="project" value="TreeGrafter"/>
</dbReference>
<dbReference type="GO" id="GO:0005886">
    <property type="term" value="C:plasma membrane"/>
    <property type="evidence" value="ECO:0007669"/>
    <property type="project" value="UniProtKB-SubCell"/>
</dbReference>
<keyword evidence="2" id="KW-0472">Membrane</keyword>
<reference evidence="4" key="1">
    <citation type="submission" date="2021-02" db="EMBL/GenBank/DDBJ databases">
        <authorList>
            <person name="Nowell W R."/>
        </authorList>
    </citation>
    <scope>NUCLEOTIDE SEQUENCE</scope>
</reference>
<keyword evidence="2" id="KW-1003">Cell membrane</keyword>
<protein>
    <recommendedName>
        <fullName evidence="3">Cation-transporting P-type ATPase C-terminal domain-containing protein</fullName>
    </recommendedName>
</protein>
<comment type="subcellular location">
    <subcellularLocation>
        <location evidence="1">Cell membrane</location>
        <topology evidence="1">Multi-pass membrane protein</topology>
    </subcellularLocation>
</comment>
<proteinExistence type="predicted"/>
<evidence type="ECO:0000259" key="3">
    <source>
        <dbReference type="Pfam" id="PF00689"/>
    </source>
</evidence>
<dbReference type="PANTHER" id="PTHR43294">
    <property type="entry name" value="SODIUM/POTASSIUM-TRANSPORTING ATPASE SUBUNIT ALPHA"/>
    <property type="match status" value="1"/>
</dbReference>
<dbReference type="GO" id="GO:1902600">
    <property type="term" value="P:proton transmembrane transport"/>
    <property type="evidence" value="ECO:0007669"/>
    <property type="project" value="TreeGrafter"/>
</dbReference>
<dbReference type="Pfam" id="PF00689">
    <property type="entry name" value="Cation_ATPase_C"/>
    <property type="match status" value="1"/>
</dbReference>